<name>A0A835E6M0_9POAL</name>
<keyword evidence="3" id="KW-1185">Reference proteome</keyword>
<dbReference type="EMBL" id="JACEFO010002379">
    <property type="protein sequence ID" value="KAF8663166.1"/>
    <property type="molecule type" value="Genomic_DNA"/>
</dbReference>
<proteinExistence type="predicted"/>
<protein>
    <submittedName>
        <fullName evidence="2">Uncharacterized protein</fullName>
    </submittedName>
</protein>
<gene>
    <name evidence="2" type="ORF">HU200_055767</name>
</gene>
<feature type="region of interest" description="Disordered" evidence="1">
    <location>
        <begin position="533"/>
        <end position="559"/>
    </location>
</feature>
<dbReference type="AlphaFoldDB" id="A0A835E6M0"/>
<feature type="compositionally biased region" description="Basic and acidic residues" evidence="1">
    <location>
        <begin position="545"/>
        <end position="559"/>
    </location>
</feature>
<sequence length="559" mass="60228">MATRWQRCAQLLSSHPYHSAISSAPCFGLGTHDDVADGDHGATAGAVAAGKLELPRGALSATDRFFVSPARTASLVGDDAGCNTPGPSSRGIHPRAMIFVTLEAPQPSSRGIHPRAVISVTLEAPQPSSRGIHPRAVISVTLEAPQPSSRGIHPRAVISVTLEAPQPSSRGIHPRAAFPSRSRLGRLELAIQARSAWSKRLAQARKLCPTSQTPTFNLTRFEVHAAPARAALAAGKRLPPDTAGCPRSRCTPLTSADSPLAVASPPRTAGFCPRLLRPRVLLFPRPVFSRLAHARLPPAARLRARVDAAHGANTAATSPCRRGSSPSCLSLHLVLPEHPSTPLSRLLKPSTVPSLPRRKNTRRSSQRRRRARSRAQPSPLLPRPNQGSHELPHPPLPLPEPFPTRFPHQSRWRSSPELTELSAAARARAQPALLLLQPNRGHHSLPRAVLVLTDPFSELLRPQRRRSPLAGASRAATAVVDLVPGHPRPQDLAQTNHGEPLSISPHFPGPVSPPFGRLYELVPAAEEIAQESEVNVVHVDPSPEQEYRFEPEGKPRSIT</sequence>
<accession>A0A835E6M0</accession>
<feature type="compositionally biased region" description="Pro residues" evidence="1">
    <location>
        <begin position="393"/>
        <end position="404"/>
    </location>
</feature>
<evidence type="ECO:0000256" key="1">
    <source>
        <dbReference type="SAM" id="MobiDB-lite"/>
    </source>
</evidence>
<evidence type="ECO:0000313" key="3">
    <source>
        <dbReference type="Proteomes" id="UP000636709"/>
    </source>
</evidence>
<dbReference type="Proteomes" id="UP000636709">
    <property type="component" value="Unassembled WGS sequence"/>
</dbReference>
<organism evidence="2 3">
    <name type="scientific">Digitaria exilis</name>
    <dbReference type="NCBI Taxonomy" id="1010633"/>
    <lineage>
        <taxon>Eukaryota</taxon>
        <taxon>Viridiplantae</taxon>
        <taxon>Streptophyta</taxon>
        <taxon>Embryophyta</taxon>
        <taxon>Tracheophyta</taxon>
        <taxon>Spermatophyta</taxon>
        <taxon>Magnoliopsida</taxon>
        <taxon>Liliopsida</taxon>
        <taxon>Poales</taxon>
        <taxon>Poaceae</taxon>
        <taxon>PACMAD clade</taxon>
        <taxon>Panicoideae</taxon>
        <taxon>Panicodae</taxon>
        <taxon>Paniceae</taxon>
        <taxon>Anthephorinae</taxon>
        <taxon>Digitaria</taxon>
    </lineage>
</organism>
<comment type="caution">
    <text evidence="2">The sequence shown here is derived from an EMBL/GenBank/DDBJ whole genome shotgun (WGS) entry which is preliminary data.</text>
</comment>
<feature type="region of interest" description="Disordered" evidence="1">
    <location>
        <begin position="339"/>
        <end position="417"/>
    </location>
</feature>
<feature type="compositionally biased region" description="Basic residues" evidence="1">
    <location>
        <begin position="356"/>
        <end position="373"/>
    </location>
</feature>
<evidence type="ECO:0000313" key="2">
    <source>
        <dbReference type="EMBL" id="KAF8663166.1"/>
    </source>
</evidence>
<reference evidence="2" key="1">
    <citation type="submission" date="2020-07" db="EMBL/GenBank/DDBJ databases">
        <title>Genome sequence and genetic diversity analysis of an under-domesticated orphan crop, white fonio (Digitaria exilis).</title>
        <authorList>
            <person name="Bennetzen J.L."/>
            <person name="Chen S."/>
            <person name="Ma X."/>
            <person name="Wang X."/>
            <person name="Yssel A.E.J."/>
            <person name="Chaluvadi S.R."/>
            <person name="Johnson M."/>
            <person name="Gangashetty P."/>
            <person name="Hamidou F."/>
            <person name="Sanogo M.D."/>
            <person name="Zwaenepoel A."/>
            <person name="Wallace J."/>
            <person name="Van De Peer Y."/>
            <person name="Van Deynze A."/>
        </authorList>
    </citation>
    <scope>NUCLEOTIDE SEQUENCE</scope>
    <source>
        <tissue evidence="2">Leaves</tissue>
    </source>
</reference>